<dbReference type="GO" id="GO:0003755">
    <property type="term" value="F:peptidyl-prolyl cis-trans isomerase activity"/>
    <property type="evidence" value="ECO:0007669"/>
    <property type="project" value="UniProtKB-KW"/>
</dbReference>
<evidence type="ECO:0000313" key="10">
    <source>
        <dbReference type="EMBL" id="GEA80835.1"/>
    </source>
</evidence>
<evidence type="ECO:0000256" key="5">
    <source>
        <dbReference type="ARBA" id="ARBA00023235"/>
    </source>
</evidence>
<proteinExistence type="inferred from homology"/>
<evidence type="ECO:0000256" key="8">
    <source>
        <dbReference type="SAM" id="SignalP"/>
    </source>
</evidence>
<feature type="signal peptide" evidence="8">
    <location>
        <begin position="1"/>
        <end position="26"/>
    </location>
</feature>
<dbReference type="EMBL" id="BJLP01000017">
    <property type="protein sequence ID" value="GEA80835.1"/>
    <property type="molecule type" value="Genomic_DNA"/>
</dbReference>
<evidence type="ECO:0000259" key="9">
    <source>
        <dbReference type="PROSITE" id="PS50059"/>
    </source>
</evidence>
<dbReference type="InterPro" id="IPR046357">
    <property type="entry name" value="PPIase_dom_sf"/>
</dbReference>
<dbReference type="InterPro" id="IPR001179">
    <property type="entry name" value="PPIase_FKBP_dom"/>
</dbReference>
<name>A0A4Y3KCV1_CELUD</name>
<feature type="compositionally biased region" description="Low complexity" evidence="7">
    <location>
        <begin position="32"/>
        <end position="56"/>
    </location>
</feature>
<dbReference type="PROSITE" id="PS51257">
    <property type="entry name" value="PROKAR_LIPOPROTEIN"/>
    <property type="match status" value="1"/>
</dbReference>
<evidence type="ECO:0000256" key="3">
    <source>
        <dbReference type="ARBA" id="ARBA00013194"/>
    </source>
</evidence>
<feature type="domain" description="PPIase FKBP-type" evidence="9">
    <location>
        <begin position="238"/>
        <end position="326"/>
    </location>
</feature>
<dbReference type="AlphaFoldDB" id="A0A4Y3KCV1"/>
<organism evidence="10 11">
    <name type="scientific">Cellulomonas uda</name>
    <dbReference type="NCBI Taxonomy" id="1714"/>
    <lineage>
        <taxon>Bacteria</taxon>
        <taxon>Bacillati</taxon>
        <taxon>Actinomycetota</taxon>
        <taxon>Actinomycetes</taxon>
        <taxon>Micrococcales</taxon>
        <taxon>Cellulomonadaceae</taxon>
        <taxon>Cellulomonas</taxon>
    </lineage>
</organism>
<comment type="catalytic activity">
    <reaction evidence="1 6">
        <text>[protein]-peptidylproline (omega=180) = [protein]-peptidylproline (omega=0)</text>
        <dbReference type="Rhea" id="RHEA:16237"/>
        <dbReference type="Rhea" id="RHEA-COMP:10747"/>
        <dbReference type="Rhea" id="RHEA-COMP:10748"/>
        <dbReference type="ChEBI" id="CHEBI:83833"/>
        <dbReference type="ChEBI" id="CHEBI:83834"/>
        <dbReference type="EC" id="5.2.1.8"/>
    </reaction>
</comment>
<dbReference type="Gene3D" id="3.10.50.40">
    <property type="match status" value="2"/>
</dbReference>
<dbReference type="GO" id="GO:0000785">
    <property type="term" value="C:chromatin"/>
    <property type="evidence" value="ECO:0007669"/>
    <property type="project" value="TreeGrafter"/>
</dbReference>
<evidence type="ECO:0000256" key="7">
    <source>
        <dbReference type="SAM" id="MobiDB-lite"/>
    </source>
</evidence>
<evidence type="ECO:0000256" key="2">
    <source>
        <dbReference type="ARBA" id="ARBA00006577"/>
    </source>
</evidence>
<evidence type="ECO:0000256" key="6">
    <source>
        <dbReference type="PROSITE-ProRule" id="PRU00277"/>
    </source>
</evidence>
<reference evidence="10 11" key="1">
    <citation type="submission" date="2019-06" db="EMBL/GenBank/DDBJ databases">
        <title>Whole genome shotgun sequence of Cellulomonas uda NBRC 3747.</title>
        <authorList>
            <person name="Hosoyama A."/>
            <person name="Uohara A."/>
            <person name="Ohji S."/>
            <person name="Ichikawa N."/>
        </authorList>
    </citation>
    <scope>NUCLEOTIDE SEQUENCE [LARGE SCALE GENOMIC DNA]</scope>
    <source>
        <strain evidence="10 11">NBRC 3747</strain>
    </source>
</reference>
<feature type="chain" id="PRO_5021416045" description="peptidylprolyl isomerase" evidence="8">
    <location>
        <begin position="27"/>
        <end position="326"/>
    </location>
</feature>
<protein>
    <recommendedName>
        <fullName evidence="3 6">peptidylprolyl isomerase</fullName>
        <ecNumber evidence="3 6">5.2.1.8</ecNumber>
    </recommendedName>
</protein>
<dbReference type="EC" id="5.2.1.8" evidence="3 6"/>
<dbReference type="RefSeq" id="WP_141319658.1">
    <property type="nucleotide sequence ID" value="NZ_BJLP01000017.1"/>
</dbReference>
<dbReference type="Proteomes" id="UP000315842">
    <property type="component" value="Unassembled WGS sequence"/>
</dbReference>
<sequence length="326" mass="33154">MRRTPHRRLAAAAIAALLALTLAACSDDDNGPDATPTATTTADTDATAAPTAPATASAEDVAALEKVEVEGKPGSEPTITLPSTPFSVSAAVARVATPGDGEAIAAGDTLEIQLTAVNGEDGEKLGSTYQDKATGTWSVAEDGSGIPALDEVLVGEKLGAQVVFALVSGDVTQVYVLEPVQKIGSRAQGEAVAPVEGLPTVTLAEDGAPTLTAATADAPTELVVQPLIKGTGKEVEEGDNILVQYHGALWDGTVFDSSWANGQPFPVSSIGNAQVIDGWNQGLVGTHVGDQVLLVVPPDLGYGDKENGKIPANSTLVFVVDVLWAS</sequence>
<keyword evidence="8" id="KW-0732">Signal</keyword>
<dbReference type="PANTHER" id="PTHR43811">
    <property type="entry name" value="FKBP-TYPE PEPTIDYL-PROLYL CIS-TRANS ISOMERASE FKPA"/>
    <property type="match status" value="1"/>
</dbReference>
<evidence type="ECO:0000256" key="1">
    <source>
        <dbReference type="ARBA" id="ARBA00000971"/>
    </source>
</evidence>
<dbReference type="PANTHER" id="PTHR43811:SF19">
    <property type="entry name" value="39 KDA FK506-BINDING NUCLEAR PROTEIN"/>
    <property type="match status" value="1"/>
</dbReference>
<evidence type="ECO:0000256" key="4">
    <source>
        <dbReference type="ARBA" id="ARBA00023110"/>
    </source>
</evidence>
<accession>A0A4Y3KCV1</accession>
<dbReference type="Pfam" id="PF00254">
    <property type="entry name" value="FKBP_C"/>
    <property type="match status" value="1"/>
</dbReference>
<dbReference type="PROSITE" id="PS50059">
    <property type="entry name" value="FKBP_PPIASE"/>
    <property type="match status" value="1"/>
</dbReference>
<comment type="similarity">
    <text evidence="2">Belongs to the FKBP-type PPIase family.</text>
</comment>
<keyword evidence="11" id="KW-1185">Reference proteome</keyword>
<evidence type="ECO:0000313" key="11">
    <source>
        <dbReference type="Proteomes" id="UP000315842"/>
    </source>
</evidence>
<feature type="region of interest" description="Disordered" evidence="7">
    <location>
        <begin position="30"/>
        <end position="58"/>
    </location>
</feature>
<keyword evidence="5 6" id="KW-0413">Isomerase</keyword>
<comment type="caution">
    <text evidence="10">The sequence shown here is derived from an EMBL/GenBank/DDBJ whole genome shotgun (WGS) entry which is preliminary data.</text>
</comment>
<dbReference type="SUPFAM" id="SSF54534">
    <property type="entry name" value="FKBP-like"/>
    <property type="match status" value="2"/>
</dbReference>
<gene>
    <name evidence="10" type="primary">fkbP</name>
    <name evidence="10" type="ORF">CUD01_12790</name>
</gene>
<keyword evidence="4 6" id="KW-0697">Rotamase</keyword>